<dbReference type="AlphaFoldDB" id="A0A816YWP9"/>
<sequence>MMALPCLVGVLDLGFYHMSGLLQIRRSSTSCSGSTVSLRADHRACQILLGFVSRIHWVPPFAASRLFQLVEASAVSSGIFAVIFSPPLRVAVASPVPLLVTTHSLRTSRSDETRTRSAHRLIPIEPLSRLFPYPDFYDERSPSTPPTCEASCLAGSGSSISDDSSSHVFILFELCSVA</sequence>
<accession>A0A816YWP9</accession>
<dbReference type="EMBL" id="HG994361">
    <property type="protein sequence ID" value="CAF2172262.1"/>
    <property type="molecule type" value="Genomic_DNA"/>
</dbReference>
<proteinExistence type="predicted"/>
<protein>
    <submittedName>
        <fullName evidence="1">(rape) hypothetical protein</fullName>
    </submittedName>
</protein>
<dbReference type="Proteomes" id="UP001295469">
    <property type="component" value="Chromosome A07"/>
</dbReference>
<organism evidence="1">
    <name type="scientific">Brassica napus</name>
    <name type="common">Rape</name>
    <dbReference type="NCBI Taxonomy" id="3708"/>
    <lineage>
        <taxon>Eukaryota</taxon>
        <taxon>Viridiplantae</taxon>
        <taxon>Streptophyta</taxon>
        <taxon>Embryophyta</taxon>
        <taxon>Tracheophyta</taxon>
        <taxon>Spermatophyta</taxon>
        <taxon>Magnoliopsida</taxon>
        <taxon>eudicotyledons</taxon>
        <taxon>Gunneridae</taxon>
        <taxon>Pentapetalae</taxon>
        <taxon>rosids</taxon>
        <taxon>malvids</taxon>
        <taxon>Brassicales</taxon>
        <taxon>Brassicaceae</taxon>
        <taxon>Brassiceae</taxon>
        <taxon>Brassica</taxon>
    </lineage>
</organism>
<name>A0A816YWP9_BRANA</name>
<evidence type="ECO:0000313" key="1">
    <source>
        <dbReference type="EMBL" id="CAF2172262.1"/>
    </source>
</evidence>
<gene>
    <name evidence="1" type="ORF">DARMORV10_A07P23600.1</name>
</gene>
<reference evidence="1" key="1">
    <citation type="submission" date="2021-01" db="EMBL/GenBank/DDBJ databases">
        <authorList>
            <consortium name="Genoscope - CEA"/>
            <person name="William W."/>
        </authorList>
    </citation>
    <scope>NUCLEOTIDE SEQUENCE</scope>
</reference>